<dbReference type="Gene3D" id="3.40.630.30">
    <property type="match status" value="1"/>
</dbReference>
<evidence type="ECO:0000259" key="1">
    <source>
        <dbReference type="Pfam" id="PF00583"/>
    </source>
</evidence>
<sequence>MKKKVYPITANTRADFFQVHHHNHDCGWCCCVAWWIPTWERWGDRSAAENRNYRQELFDRGIWDGYLLAMDDVPVGWCQCGPRDQWPKLVQQYELQPDPNIWALTCFLVVPSFRKQGLSHFFLDELIRQLSLKGVQQVQAFPKRGHHSDDGEIWTGPETLFITSGFSLIRDHPAYPVYQKKLAS</sequence>
<name>A0ABV6YSG5_UNCC1</name>
<protein>
    <submittedName>
        <fullName evidence="2">GNAT family N-acetyltransferase</fullName>
        <ecNumber evidence="2">2.3.1.-</ecNumber>
    </submittedName>
</protein>
<dbReference type="Pfam" id="PF00583">
    <property type="entry name" value="Acetyltransf_1"/>
    <property type="match status" value="1"/>
</dbReference>
<feature type="domain" description="N-acetyltransferase" evidence="1">
    <location>
        <begin position="34"/>
        <end position="136"/>
    </location>
</feature>
<dbReference type="GO" id="GO:0016746">
    <property type="term" value="F:acyltransferase activity"/>
    <property type="evidence" value="ECO:0007669"/>
    <property type="project" value="UniProtKB-KW"/>
</dbReference>
<gene>
    <name evidence="2" type="ORF">ACFL27_02520</name>
</gene>
<dbReference type="InterPro" id="IPR000182">
    <property type="entry name" value="GNAT_dom"/>
</dbReference>
<dbReference type="InterPro" id="IPR016181">
    <property type="entry name" value="Acyl_CoA_acyltransferase"/>
</dbReference>
<dbReference type="CDD" id="cd04301">
    <property type="entry name" value="NAT_SF"/>
    <property type="match status" value="1"/>
</dbReference>
<dbReference type="EMBL" id="JBHPBY010000018">
    <property type="protein sequence ID" value="MFC1849061.1"/>
    <property type="molecule type" value="Genomic_DNA"/>
</dbReference>
<proteinExistence type="predicted"/>
<dbReference type="Proteomes" id="UP001594351">
    <property type="component" value="Unassembled WGS sequence"/>
</dbReference>
<comment type="caution">
    <text evidence="2">The sequence shown here is derived from an EMBL/GenBank/DDBJ whole genome shotgun (WGS) entry which is preliminary data.</text>
</comment>
<keyword evidence="2" id="KW-0012">Acyltransferase</keyword>
<evidence type="ECO:0000313" key="3">
    <source>
        <dbReference type="Proteomes" id="UP001594351"/>
    </source>
</evidence>
<keyword evidence="3" id="KW-1185">Reference proteome</keyword>
<evidence type="ECO:0000313" key="2">
    <source>
        <dbReference type="EMBL" id="MFC1849061.1"/>
    </source>
</evidence>
<dbReference type="EC" id="2.3.1.-" evidence="2"/>
<keyword evidence="2" id="KW-0808">Transferase</keyword>
<accession>A0ABV6YSG5</accession>
<reference evidence="2 3" key="1">
    <citation type="submission" date="2024-09" db="EMBL/GenBank/DDBJ databases">
        <title>Laminarin stimulates single cell rates of sulfate reduction while oxygen inhibits transcriptomic activity in coastal marine sediment.</title>
        <authorList>
            <person name="Lindsay M."/>
            <person name="Orcutt B."/>
            <person name="Emerson D."/>
            <person name="Stepanauskas R."/>
            <person name="D'Angelo T."/>
        </authorList>
    </citation>
    <scope>NUCLEOTIDE SEQUENCE [LARGE SCALE GENOMIC DNA]</scope>
    <source>
        <strain evidence="2">SAG AM-311-K15</strain>
    </source>
</reference>
<organism evidence="2 3">
    <name type="scientific">candidate division CSSED10-310 bacterium</name>
    <dbReference type="NCBI Taxonomy" id="2855610"/>
    <lineage>
        <taxon>Bacteria</taxon>
        <taxon>Bacteria division CSSED10-310</taxon>
    </lineage>
</organism>
<dbReference type="SUPFAM" id="SSF55729">
    <property type="entry name" value="Acyl-CoA N-acyltransferases (Nat)"/>
    <property type="match status" value="1"/>
</dbReference>